<dbReference type="SFLD" id="SFLDF00027">
    <property type="entry name" value="p-type_atpase"/>
    <property type="match status" value="1"/>
</dbReference>
<evidence type="ECO:0000256" key="3">
    <source>
        <dbReference type="ARBA" id="ARBA00008109"/>
    </source>
</evidence>
<feature type="transmembrane region" description="Helical" evidence="19">
    <location>
        <begin position="284"/>
        <end position="306"/>
    </location>
</feature>
<dbReference type="EMBL" id="KZ269980">
    <property type="protein sequence ID" value="OZC11480.1"/>
    <property type="molecule type" value="Genomic_DNA"/>
</dbReference>
<evidence type="ECO:0000256" key="8">
    <source>
        <dbReference type="ARBA" id="ARBA00022741"/>
    </source>
</evidence>
<keyword evidence="4" id="KW-1003">Cell membrane</keyword>
<evidence type="ECO:0000313" key="22">
    <source>
        <dbReference type="EMBL" id="OZC11480.1"/>
    </source>
</evidence>
<keyword evidence="11 19" id="KW-1278">Translocase</keyword>
<feature type="binding site" evidence="17">
    <location>
        <position position="396"/>
    </location>
    <ligand>
        <name>ATP</name>
        <dbReference type="ChEBI" id="CHEBI:30616"/>
    </ligand>
</feature>
<dbReference type="InterPro" id="IPR032630">
    <property type="entry name" value="P_typ_ATPase_c"/>
</dbReference>
<feature type="binding site" evidence="17">
    <location>
        <position position="669"/>
    </location>
    <ligand>
        <name>ATP</name>
        <dbReference type="ChEBI" id="CHEBI:30616"/>
    </ligand>
</feature>
<evidence type="ECO:0000256" key="19">
    <source>
        <dbReference type="RuleBase" id="RU362033"/>
    </source>
</evidence>
<feature type="transmembrane region" description="Helical" evidence="19">
    <location>
        <begin position="846"/>
        <end position="869"/>
    </location>
</feature>
<proteinExistence type="inferred from homology"/>
<dbReference type="FunFam" id="3.40.1110.10:FF:000087">
    <property type="entry name" value="Phospholipid-transporting ATPase"/>
    <property type="match status" value="1"/>
</dbReference>
<comment type="similarity">
    <text evidence="3 19">Belongs to the cation transport ATPase (P-type) (TC 3.A.3) family. Type IV subfamily.</text>
</comment>
<dbReference type="GO" id="GO:0005802">
    <property type="term" value="C:trans-Golgi network"/>
    <property type="evidence" value="ECO:0007669"/>
    <property type="project" value="TreeGrafter"/>
</dbReference>
<protein>
    <recommendedName>
        <fullName evidence="19">Phospholipid-transporting ATPase</fullName>
        <ecNumber evidence="19">7.6.2.1</ecNumber>
    </recommendedName>
</protein>
<dbReference type="InterPro" id="IPR023298">
    <property type="entry name" value="ATPase_P-typ_TM_dom_sf"/>
</dbReference>
<feature type="active site" description="4-aspartylphosphate intermediate" evidence="16">
    <location>
        <position position="395"/>
    </location>
</feature>
<feature type="binding site" evidence="17">
    <location>
        <position position="757"/>
    </location>
    <ligand>
        <name>ATP</name>
        <dbReference type="ChEBI" id="CHEBI:30616"/>
    </ligand>
</feature>
<feature type="binding site" evidence="17">
    <location>
        <position position="476"/>
    </location>
    <ligand>
        <name>ATP</name>
        <dbReference type="ChEBI" id="CHEBI:30616"/>
    </ligand>
</feature>
<feature type="domain" description="P-type ATPase C-terminal" evidence="21">
    <location>
        <begin position="817"/>
        <end position="971"/>
    </location>
</feature>
<dbReference type="InterPro" id="IPR044492">
    <property type="entry name" value="P_typ_ATPase_HD_dom"/>
</dbReference>
<feature type="binding site" evidence="17">
    <location>
        <position position="667"/>
    </location>
    <ligand>
        <name>ATP</name>
        <dbReference type="ChEBI" id="CHEBI:30616"/>
    </ligand>
</feature>
<feature type="binding site" evidence="17">
    <location>
        <position position="397"/>
    </location>
    <ligand>
        <name>ATP</name>
        <dbReference type="ChEBI" id="CHEBI:30616"/>
    </ligand>
</feature>
<keyword evidence="9 17" id="KW-0067">ATP-binding</keyword>
<comment type="catalytic activity">
    <reaction evidence="14 19">
        <text>ATP + H2O + phospholipidSide 1 = ADP + phosphate + phospholipidSide 2.</text>
        <dbReference type="EC" id="7.6.2.1"/>
    </reaction>
</comment>
<dbReference type="PRINTS" id="PR00119">
    <property type="entry name" value="CATATPASE"/>
</dbReference>
<dbReference type="FunFam" id="2.70.150.10:FF:000021">
    <property type="entry name" value="Phospholipid-transporting ATPase"/>
    <property type="match status" value="1"/>
</dbReference>
<dbReference type="Gene3D" id="3.40.50.1000">
    <property type="entry name" value="HAD superfamily/HAD-like"/>
    <property type="match status" value="1"/>
</dbReference>
<dbReference type="GO" id="GO:0005886">
    <property type="term" value="C:plasma membrane"/>
    <property type="evidence" value="ECO:0007669"/>
    <property type="project" value="UniProtKB-SubCell"/>
</dbReference>
<feature type="transmembrane region" description="Helical" evidence="19">
    <location>
        <begin position="326"/>
        <end position="345"/>
    </location>
</feature>
<feature type="binding site" evidence="17">
    <location>
        <position position="758"/>
    </location>
    <ligand>
        <name>ATP</name>
        <dbReference type="ChEBI" id="CHEBI:30616"/>
    </ligand>
</feature>
<dbReference type="Gene3D" id="2.70.150.10">
    <property type="entry name" value="Calcium-transporting ATPase, cytoplasmic transduction domain A"/>
    <property type="match status" value="1"/>
</dbReference>
<feature type="binding site" evidence="17">
    <location>
        <position position="395"/>
    </location>
    <ligand>
        <name>ATP</name>
        <dbReference type="ChEBI" id="CHEBI:30616"/>
    </ligand>
</feature>
<feature type="transmembrane region" description="Helical" evidence="19">
    <location>
        <begin position="910"/>
        <end position="931"/>
    </location>
</feature>
<evidence type="ECO:0000256" key="12">
    <source>
        <dbReference type="ARBA" id="ARBA00022989"/>
    </source>
</evidence>
<dbReference type="GO" id="GO:0090556">
    <property type="term" value="F:phosphatidylserine floppase activity"/>
    <property type="evidence" value="ECO:0007669"/>
    <property type="project" value="RHEA"/>
</dbReference>
<feature type="binding site" evidence="17">
    <location>
        <position position="517"/>
    </location>
    <ligand>
        <name>ATP</name>
        <dbReference type="ChEBI" id="CHEBI:30616"/>
    </ligand>
</feature>
<feature type="transmembrane region" description="Helical" evidence="19">
    <location>
        <begin position="881"/>
        <end position="903"/>
    </location>
</feature>
<feature type="transmembrane region" description="Helical" evidence="19">
    <location>
        <begin position="943"/>
        <end position="961"/>
    </location>
</feature>
<feature type="binding site" evidence="17">
    <location>
        <position position="728"/>
    </location>
    <ligand>
        <name>ATP</name>
        <dbReference type="ChEBI" id="CHEBI:30616"/>
    </ligand>
</feature>
<feature type="binding site" evidence="17">
    <location>
        <position position="668"/>
    </location>
    <ligand>
        <name>ATP</name>
        <dbReference type="ChEBI" id="CHEBI:30616"/>
    </ligand>
</feature>
<dbReference type="Pfam" id="PF16212">
    <property type="entry name" value="PhoLip_ATPase_C"/>
    <property type="match status" value="2"/>
</dbReference>
<dbReference type="PANTHER" id="PTHR24092:SF150">
    <property type="entry name" value="PHOSPHOLIPID-TRANSPORTING ATPASE"/>
    <property type="match status" value="1"/>
</dbReference>
<reference evidence="22 23" key="1">
    <citation type="submission" date="2015-12" db="EMBL/GenBank/DDBJ databases">
        <title>Draft genome of the nematode, Onchocerca flexuosa.</title>
        <authorList>
            <person name="Mitreva M."/>
        </authorList>
    </citation>
    <scope>NUCLEOTIDE SEQUENCE [LARGE SCALE GENOMIC DNA]</scope>
    <source>
        <strain evidence="22">Red Deer</strain>
    </source>
</reference>
<feature type="binding site" evidence="17">
    <location>
        <position position="573"/>
    </location>
    <ligand>
        <name>ATP</name>
        <dbReference type="ChEBI" id="CHEBI:30616"/>
    </ligand>
</feature>
<keyword evidence="23" id="KW-1185">Reference proteome</keyword>
<feature type="binding site" evidence="18">
    <location>
        <position position="395"/>
    </location>
    <ligand>
        <name>Mg(2+)</name>
        <dbReference type="ChEBI" id="CHEBI:18420"/>
    </ligand>
</feature>
<evidence type="ECO:0000256" key="9">
    <source>
        <dbReference type="ARBA" id="ARBA00022840"/>
    </source>
</evidence>
<evidence type="ECO:0000256" key="15">
    <source>
        <dbReference type="ARBA" id="ARBA00051303"/>
    </source>
</evidence>
<evidence type="ECO:0000256" key="18">
    <source>
        <dbReference type="PIRSR" id="PIRSR606539-3"/>
    </source>
</evidence>
<comment type="subcellular location">
    <subcellularLocation>
        <location evidence="2">Cell membrane</location>
    </subcellularLocation>
    <subcellularLocation>
        <location evidence="1 19">Membrane</location>
        <topology evidence="1 19">Multi-pass membrane protein</topology>
    </subcellularLocation>
</comment>
<keyword evidence="13 19" id="KW-0472">Membrane</keyword>
<organism evidence="22 23">
    <name type="scientific">Onchocerca flexuosa</name>
    <dbReference type="NCBI Taxonomy" id="387005"/>
    <lineage>
        <taxon>Eukaryota</taxon>
        <taxon>Metazoa</taxon>
        <taxon>Ecdysozoa</taxon>
        <taxon>Nematoda</taxon>
        <taxon>Chromadorea</taxon>
        <taxon>Rhabditida</taxon>
        <taxon>Spirurina</taxon>
        <taxon>Spiruromorpha</taxon>
        <taxon>Filarioidea</taxon>
        <taxon>Onchocercidae</taxon>
        <taxon>Onchocerca</taxon>
    </lineage>
</organism>
<dbReference type="GO" id="GO:0005524">
    <property type="term" value="F:ATP binding"/>
    <property type="evidence" value="ECO:0007669"/>
    <property type="project" value="UniProtKB-UniRule"/>
</dbReference>
<keyword evidence="12 19" id="KW-1133">Transmembrane helix</keyword>
<dbReference type="PANTHER" id="PTHR24092">
    <property type="entry name" value="PROBABLE PHOSPHOLIPID-TRANSPORTING ATPASE"/>
    <property type="match status" value="1"/>
</dbReference>
<comment type="cofactor">
    <cofactor evidence="18">
        <name>Mg(2+)</name>
        <dbReference type="ChEBI" id="CHEBI:18420"/>
    </cofactor>
</comment>
<name>A0A238C344_9BILA</name>
<gene>
    <name evidence="22" type="ORF">X798_01338</name>
</gene>
<evidence type="ECO:0000256" key="5">
    <source>
        <dbReference type="ARBA" id="ARBA00022553"/>
    </source>
</evidence>
<keyword evidence="8 17" id="KW-0547">Nucleotide-binding</keyword>
<evidence type="ECO:0000256" key="13">
    <source>
        <dbReference type="ARBA" id="ARBA00023136"/>
    </source>
</evidence>
<evidence type="ECO:0000256" key="7">
    <source>
        <dbReference type="ARBA" id="ARBA00022723"/>
    </source>
</evidence>
<evidence type="ECO:0000256" key="14">
    <source>
        <dbReference type="ARBA" id="ARBA00034036"/>
    </source>
</evidence>
<dbReference type="InterPro" id="IPR023214">
    <property type="entry name" value="HAD_sf"/>
</dbReference>
<dbReference type="NCBIfam" id="TIGR01652">
    <property type="entry name" value="ATPase-Plipid"/>
    <property type="match status" value="1"/>
</dbReference>
<sequence length="1111" mass="126260">MPFFDCRIKKRCRISASRIIYVNQTSQPEKYRSNAISTTKYNIFSFIPRFLKEQFRRYSNVFFLVIALLQQIPDISPTGRFTTAGPFLIILSVSAIKEIFEDITNRTEKRRKSDQTVNNYYAAVLKGHEWKYTFWKDLEVGDIVRVDNDQMFPADMALLSSSEPLGTAYIETSNLDGETNLKIRQGLECTSDLITSAAIKDFQCTIECEHPNQNVNEFTGTLHVHHLRQPLSISQLLLRGARLKHTQWICGVVLYAGHDAKLLMNSKIAPLKQSKIDVIINHRILFLFFMLITLAFISAVGAYLFDHKQLTHAYYLGFQGKGSFDFFWNMLTFFILYNNLIPISLQVTLELVRFFQAAYINNDIAMYDERTDSCAVAKTSNLNEELGQVKFVMSDKTGTLTRNIMKFKKCSIAGINFGNDETDDFQDYNLPELIRTSDEKANIVKEFLRMMAICHTVVPERDKNGGLQYQASSPDEGALVRAAATLGFVFHTRKPRSILVTELGEIKSYNILNVLEFTSDRKRMGVVVECPDGILKLYIKGADSVIFRRLRDDSPFIDDCATHLLDYASKGYRTLCFAMRILELEEYNKWAQEFEKASISIDKRNEKLAECAEEIETNLTLVGASAIEDKLQQIVVWSSRILIDDLQYVPETIAALLAAQIRVWILTGDKRETAINIARSAGIVQSDIKYWFISGDSSDETFKHLVGSKYRKTFGCVAAIFPAVICCRMTPMQKAELIEIIREATDDVVLAIGDGANDVAMIQTANVGVGIIGEEGLQAASASDFSIAQFHFLRRLLFVHGVWNYERGVKLKMKYKFNRPVSDRMMLSYPGLYSSFQKRTFTIGQFSIWIGLAVWHSLLLFFLSFAFLYNPVVWNSGRVGGWIMLGNSCYTFVITTICLKALLECHSWTVVLLCSCFGSVWPILPIGMDIYGAASMMFSSLSFWLAFIFIPIITLSTDFIIRTVQRTFAPTPIETACFHEQFKVQNGDRYCELDCNSTYNELNTASTEKKKQLRDGSIMIAKAALFLSGEVSLRRTVQLERPESNGTISEMMYDNIGESSLRLVGEQRSDQASRFTPINFLRYVLVEFKSLSVKLLSVQEFVHWKSSTFGI</sequence>
<dbReference type="GO" id="GO:0000287">
    <property type="term" value="F:magnesium ion binding"/>
    <property type="evidence" value="ECO:0007669"/>
    <property type="project" value="UniProtKB-UniRule"/>
</dbReference>
<evidence type="ECO:0000256" key="10">
    <source>
        <dbReference type="ARBA" id="ARBA00022842"/>
    </source>
</evidence>
<feature type="binding site" evidence="18">
    <location>
        <position position="754"/>
    </location>
    <ligand>
        <name>Mg(2+)</name>
        <dbReference type="ChEBI" id="CHEBI:18420"/>
    </ligand>
</feature>
<keyword evidence="5" id="KW-0597">Phosphoprotein</keyword>
<dbReference type="InterPro" id="IPR036412">
    <property type="entry name" value="HAD-like_sf"/>
</dbReference>
<dbReference type="InterPro" id="IPR008250">
    <property type="entry name" value="ATPase_P-typ_transduc_dom_A_sf"/>
</dbReference>
<comment type="catalytic activity">
    <reaction evidence="15">
        <text>a 1,2-diacyl-sn-glycero-3-phospho-L-serine(out) + ATP + H2O = a 1,2-diacyl-sn-glycero-3-phospho-L-serine(in) + ADP + phosphate + H(+)</text>
        <dbReference type="Rhea" id="RHEA:38567"/>
        <dbReference type="ChEBI" id="CHEBI:15377"/>
        <dbReference type="ChEBI" id="CHEBI:15378"/>
        <dbReference type="ChEBI" id="CHEBI:30616"/>
        <dbReference type="ChEBI" id="CHEBI:43474"/>
        <dbReference type="ChEBI" id="CHEBI:57262"/>
        <dbReference type="ChEBI" id="CHEBI:456216"/>
    </reaction>
    <physiologicalReaction direction="left-to-right" evidence="15">
        <dbReference type="Rhea" id="RHEA:38568"/>
    </physiologicalReaction>
</comment>
<dbReference type="SFLD" id="SFLDG00002">
    <property type="entry name" value="C1.7:_P-type_atpase_like"/>
    <property type="match status" value="1"/>
</dbReference>
<dbReference type="SUPFAM" id="SSF56784">
    <property type="entry name" value="HAD-like"/>
    <property type="match status" value="1"/>
</dbReference>
<dbReference type="Pfam" id="PF16209">
    <property type="entry name" value="PhoLip_ATPase_N"/>
    <property type="match status" value="1"/>
</dbReference>
<evidence type="ECO:0000256" key="11">
    <source>
        <dbReference type="ARBA" id="ARBA00022967"/>
    </source>
</evidence>
<dbReference type="SUPFAM" id="SSF81665">
    <property type="entry name" value="Calcium ATPase, transmembrane domain M"/>
    <property type="match status" value="1"/>
</dbReference>
<dbReference type="PROSITE" id="PS00154">
    <property type="entry name" value="ATPASE_E1_E2"/>
    <property type="match status" value="1"/>
</dbReference>
<evidence type="ECO:0000256" key="4">
    <source>
        <dbReference type="ARBA" id="ARBA00022475"/>
    </source>
</evidence>
<keyword evidence="10 18" id="KW-0460">Magnesium</keyword>
<dbReference type="SUPFAM" id="SSF81660">
    <property type="entry name" value="Metal cation-transporting ATPase, ATP-binding domain N"/>
    <property type="match status" value="1"/>
</dbReference>
<dbReference type="NCBIfam" id="TIGR01494">
    <property type="entry name" value="ATPase_P-type"/>
    <property type="match status" value="1"/>
</dbReference>
<evidence type="ECO:0000256" key="6">
    <source>
        <dbReference type="ARBA" id="ARBA00022692"/>
    </source>
</evidence>
<dbReference type="AlphaFoldDB" id="A0A238C344"/>
<dbReference type="EC" id="7.6.2.1" evidence="19"/>
<dbReference type="OrthoDB" id="377733at2759"/>
<feature type="binding site" evidence="17">
    <location>
        <position position="734"/>
    </location>
    <ligand>
        <name>ATP</name>
        <dbReference type="ChEBI" id="CHEBI:30616"/>
    </ligand>
</feature>
<dbReference type="InterPro" id="IPR006539">
    <property type="entry name" value="P-type_ATPase_IV"/>
</dbReference>
<dbReference type="SUPFAM" id="SSF81653">
    <property type="entry name" value="Calcium ATPase, transduction domain A"/>
    <property type="match status" value="1"/>
</dbReference>
<feature type="binding site" evidence="18">
    <location>
        <position position="397"/>
    </location>
    <ligand>
        <name>Mg(2+)</name>
        <dbReference type="ChEBI" id="CHEBI:18420"/>
    </ligand>
</feature>
<feature type="domain" description="P-type ATPase C-terminal" evidence="21">
    <location>
        <begin position="780"/>
        <end position="810"/>
    </location>
</feature>
<evidence type="ECO:0000259" key="21">
    <source>
        <dbReference type="Pfam" id="PF16212"/>
    </source>
</evidence>
<dbReference type="InterPro" id="IPR018303">
    <property type="entry name" value="ATPase_P-typ_P_site"/>
</dbReference>
<evidence type="ECO:0000259" key="20">
    <source>
        <dbReference type="Pfam" id="PF16209"/>
    </source>
</evidence>
<dbReference type="SFLD" id="SFLDS00003">
    <property type="entry name" value="Haloacid_Dehalogenase"/>
    <property type="match status" value="1"/>
</dbReference>
<evidence type="ECO:0000256" key="17">
    <source>
        <dbReference type="PIRSR" id="PIRSR606539-2"/>
    </source>
</evidence>
<feature type="binding site" evidence="17">
    <location>
        <position position="540"/>
    </location>
    <ligand>
        <name>ATP</name>
        <dbReference type="ChEBI" id="CHEBI:30616"/>
    </ligand>
</feature>
<dbReference type="Proteomes" id="UP000242913">
    <property type="component" value="Unassembled WGS sequence"/>
</dbReference>
<feature type="binding site" evidence="18">
    <location>
        <position position="758"/>
    </location>
    <ligand>
        <name>Mg(2+)</name>
        <dbReference type="ChEBI" id="CHEBI:18420"/>
    </ligand>
</feature>
<dbReference type="Gene3D" id="3.40.1110.10">
    <property type="entry name" value="Calcium-transporting ATPase, cytoplasmic domain N"/>
    <property type="match status" value="1"/>
</dbReference>
<feature type="domain" description="P-type ATPase N-terminal" evidence="20">
    <location>
        <begin position="20"/>
        <end position="83"/>
    </location>
</feature>
<evidence type="ECO:0000256" key="2">
    <source>
        <dbReference type="ARBA" id="ARBA00004236"/>
    </source>
</evidence>
<evidence type="ECO:0000256" key="16">
    <source>
        <dbReference type="PIRSR" id="PIRSR606539-1"/>
    </source>
</evidence>
<evidence type="ECO:0000313" key="23">
    <source>
        <dbReference type="Proteomes" id="UP000242913"/>
    </source>
</evidence>
<dbReference type="InterPro" id="IPR001757">
    <property type="entry name" value="P_typ_ATPase"/>
</dbReference>
<evidence type="ECO:0000256" key="1">
    <source>
        <dbReference type="ARBA" id="ARBA00004141"/>
    </source>
</evidence>
<keyword evidence="7 18" id="KW-0479">Metal-binding</keyword>
<accession>A0A238C344</accession>
<dbReference type="GO" id="GO:0016887">
    <property type="term" value="F:ATP hydrolysis activity"/>
    <property type="evidence" value="ECO:0007669"/>
    <property type="project" value="InterPro"/>
</dbReference>
<dbReference type="InterPro" id="IPR023299">
    <property type="entry name" value="ATPase_P-typ_cyto_dom_N"/>
</dbReference>
<keyword evidence="6 19" id="KW-0812">Transmembrane</keyword>
<dbReference type="InterPro" id="IPR032631">
    <property type="entry name" value="P-type_ATPase_N"/>
</dbReference>
<dbReference type="GO" id="GO:0045332">
    <property type="term" value="P:phospholipid translocation"/>
    <property type="evidence" value="ECO:0007669"/>
    <property type="project" value="TreeGrafter"/>
</dbReference>
<dbReference type="Pfam" id="PF13246">
    <property type="entry name" value="Cation_ATPase"/>
    <property type="match status" value="1"/>
</dbReference>